<keyword evidence="6 8" id="KW-0472">Membrane</keyword>
<keyword evidence="2" id="KW-1003">Cell membrane</keyword>
<dbReference type="RefSeq" id="WP_110919210.1">
    <property type="nucleotide sequence ID" value="NZ_PNJG02000002.1"/>
</dbReference>
<gene>
    <name evidence="9" type="ORF">C1C97_008090</name>
</gene>
<feature type="transmembrane region" description="Helical" evidence="8">
    <location>
        <begin position="142"/>
        <end position="168"/>
    </location>
</feature>
<dbReference type="AlphaFoldDB" id="A0A495A7E7"/>
<proteinExistence type="inferred from homology"/>
<dbReference type="EMBL" id="PNJG02000002">
    <property type="protein sequence ID" value="RKQ35196.1"/>
    <property type="molecule type" value="Genomic_DNA"/>
</dbReference>
<organism evidence="9 10">
    <name type="scientific">Kocuria tytonis</name>
    <dbReference type="NCBI Taxonomy" id="2054280"/>
    <lineage>
        <taxon>Bacteria</taxon>
        <taxon>Bacillati</taxon>
        <taxon>Actinomycetota</taxon>
        <taxon>Actinomycetes</taxon>
        <taxon>Micrococcales</taxon>
        <taxon>Micrococcaceae</taxon>
        <taxon>Kocuria</taxon>
    </lineage>
</organism>
<evidence type="ECO:0000256" key="7">
    <source>
        <dbReference type="ARBA" id="ARBA00024033"/>
    </source>
</evidence>
<dbReference type="GO" id="GO:0005886">
    <property type="term" value="C:plasma membrane"/>
    <property type="evidence" value="ECO:0007669"/>
    <property type="project" value="UniProtKB-SubCell"/>
</dbReference>
<evidence type="ECO:0000256" key="2">
    <source>
        <dbReference type="ARBA" id="ARBA00022475"/>
    </source>
</evidence>
<comment type="subcellular location">
    <subcellularLocation>
        <location evidence="1">Cell membrane</location>
        <topology evidence="1">Multi-pass membrane protein</topology>
    </subcellularLocation>
</comment>
<evidence type="ECO:0000256" key="4">
    <source>
        <dbReference type="ARBA" id="ARBA00022692"/>
    </source>
</evidence>
<keyword evidence="4 8" id="KW-0812">Transmembrane</keyword>
<dbReference type="InterPro" id="IPR018584">
    <property type="entry name" value="GT87"/>
</dbReference>
<evidence type="ECO:0000313" key="9">
    <source>
        <dbReference type="EMBL" id="RKQ35196.1"/>
    </source>
</evidence>
<dbReference type="OrthoDB" id="3348156at2"/>
<evidence type="ECO:0000256" key="1">
    <source>
        <dbReference type="ARBA" id="ARBA00004651"/>
    </source>
</evidence>
<dbReference type="Pfam" id="PF09594">
    <property type="entry name" value="GT87"/>
    <property type="match status" value="1"/>
</dbReference>
<feature type="transmembrane region" description="Helical" evidence="8">
    <location>
        <begin position="282"/>
        <end position="299"/>
    </location>
</feature>
<feature type="transmembrane region" description="Helical" evidence="8">
    <location>
        <begin position="82"/>
        <end position="104"/>
    </location>
</feature>
<feature type="transmembrane region" description="Helical" evidence="8">
    <location>
        <begin position="387"/>
        <end position="405"/>
    </location>
</feature>
<keyword evidence="5 8" id="KW-1133">Transmembrane helix</keyword>
<accession>A0A495A7E7</accession>
<dbReference type="GO" id="GO:0016758">
    <property type="term" value="F:hexosyltransferase activity"/>
    <property type="evidence" value="ECO:0007669"/>
    <property type="project" value="InterPro"/>
</dbReference>
<evidence type="ECO:0000313" key="10">
    <source>
        <dbReference type="Proteomes" id="UP000249516"/>
    </source>
</evidence>
<keyword evidence="3" id="KW-0808">Transferase</keyword>
<name>A0A495A7E7_9MICC</name>
<keyword evidence="10" id="KW-1185">Reference proteome</keyword>
<evidence type="ECO:0000256" key="5">
    <source>
        <dbReference type="ARBA" id="ARBA00022989"/>
    </source>
</evidence>
<evidence type="ECO:0000256" key="6">
    <source>
        <dbReference type="ARBA" id="ARBA00023136"/>
    </source>
</evidence>
<protein>
    <submittedName>
        <fullName evidence="9">DUF2029 domain-containing protein</fullName>
    </submittedName>
</protein>
<reference evidence="9 10" key="1">
    <citation type="submission" date="2018-10" db="EMBL/GenBank/DDBJ databases">
        <title>Kocuria tytouropygialis sp. nov., isolated from the uropygial gland of an American barn owl (Tyto furcata).</title>
        <authorList>
            <person name="Braun M.S."/>
            <person name="Wang E."/>
            <person name="Zimmermann S."/>
            <person name="Wagner H."/>
            <person name="Wink M."/>
        </authorList>
    </citation>
    <scope>NUCLEOTIDE SEQUENCE [LARGE SCALE GENOMIC DNA]</scope>
    <source>
        <strain evidence="9 10">442</strain>
    </source>
</reference>
<comment type="similarity">
    <text evidence="7">Belongs to the glycosyltransferase 87 family.</text>
</comment>
<dbReference type="Proteomes" id="UP000249516">
    <property type="component" value="Unassembled WGS sequence"/>
</dbReference>
<feature type="transmembrane region" description="Helical" evidence="8">
    <location>
        <begin position="12"/>
        <end position="32"/>
    </location>
</feature>
<evidence type="ECO:0000256" key="8">
    <source>
        <dbReference type="SAM" id="Phobius"/>
    </source>
</evidence>
<feature type="transmembrane region" description="Helical" evidence="8">
    <location>
        <begin position="218"/>
        <end position="238"/>
    </location>
</feature>
<sequence>MSLEGARNRTGGSAGLVLLGLGLYTVMMAYLLRIPCRVPEWHMAEQVPQLCATVIGSGDLGVHSTDVAGGFFTGGPTGDQPVLVGMITTIIGWFASNLSSLVGLNVGQGFYLDLSLVLLALVWLGIVAVVSSLSGSRRTDALVMALAPVIVLVGFQTWDLWAVLFMVLALQGYVRGNPAVAGIMVGFGASVAFFPVVVLVAILIIAARHRFLKDIVSALLWAVFSWAVINGTYMITAWDRWLKQFNEMVRSDTDEPSLWKVWGSTVEPRTGVSLGSGDGGQYVLLSMVLALVFVLLVALLSKREPSAVQVTFLLLAFYILLAKEYSLSYVVWLVPLVILCRRNWIEFAVWQVVEMLYWATAVLPSSAWPTLPWVQEFGWSAQDLLAVVRYVFLIYLVVAVVVDMFRGRKAAALGASAVQ</sequence>
<evidence type="ECO:0000256" key="3">
    <source>
        <dbReference type="ARBA" id="ARBA00022679"/>
    </source>
</evidence>
<feature type="transmembrane region" description="Helical" evidence="8">
    <location>
        <begin position="110"/>
        <end position="130"/>
    </location>
</feature>
<feature type="transmembrane region" description="Helical" evidence="8">
    <location>
        <begin position="180"/>
        <end position="206"/>
    </location>
</feature>
<comment type="caution">
    <text evidence="9">The sequence shown here is derived from an EMBL/GenBank/DDBJ whole genome shotgun (WGS) entry which is preliminary data.</text>
</comment>